<evidence type="ECO:0000313" key="5">
    <source>
        <dbReference type="EMBL" id="KAL2621440.1"/>
    </source>
</evidence>
<dbReference type="AlphaFoldDB" id="A0ABD1Y4A7"/>
<proteinExistence type="inferred from homology"/>
<dbReference type="GO" id="GO:0005634">
    <property type="term" value="C:nucleus"/>
    <property type="evidence" value="ECO:0007669"/>
    <property type="project" value="UniProtKB-SubCell"/>
</dbReference>
<keyword evidence="6" id="KW-1185">Reference proteome</keyword>
<organism evidence="5 6">
    <name type="scientific">Riccia fluitans</name>
    <dbReference type="NCBI Taxonomy" id="41844"/>
    <lineage>
        <taxon>Eukaryota</taxon>
        <taxon>Viridiplantae</taxon>
        <taxon>Streptophyta</taxon>
        <taxon>Embryophyta</taxon>
        <taxon>Marchantiophyta</taxon>
        <taxon>Marchantiopsida</taxon>
        <taxon>Marchantiidae</taxon>
        <taxon>Marchantiales</taxon>
        <taxon>Ricciaceae</taxon>
        <taxon>Riccia</taxon>
    </lineage>
</organism>
<evidence type="ECO:0000313" key="6">
    <source>
        <dbReference type="Proteomes" id="UP001605036"/>
    </source>
</evidence>
<comment type="caution">
    <text evidence="5">The sequence shown here is derived from an EMBL/GenBank/DDBJ whole genome shotgun (WGS) entry which is preliminary data.</text>
</comment>
<dbReference type="EMBL" id="JBHFFA010000006">
    <property type="protein sequence ID" value="KAL2621440.1"/>
    <property type="molecule type" value="Genomic_DNA"/>
</dbReference>
<evidence type="ECO:0000256" key="2">
    <source>
        <dbReference type="ARBA" id="ARBA00010849"/>
    </source>
</evidence>
<evidence type="ECO:0000256" key="1">
    <source>
        <dbReference type="ARBA" id="ARBA00004123"/>
    </source>
</evidence>
<dbReference type="Pfam" id="PF05186">
    <property type="entry name" value="Dpy-30"/>
    <property type="match status" value="1"/>
</dbReference>
<dbReference type="CDD" id="cd22965">
    <property type="entry name" value="DD_DPY30_SDC1"/>
    <property type="match status" value="1"/>
</dbReference>
<protein>
    <submittedName>
        <fullName evidence="5">Uncharacterized protein</fullName>
    </submittedName>
</protein>
<dbReference type="InterPro" id="IPR049629">
    <property type="entry name" value="DPY30_SDC1_DD"/>
</dbReference>
<feature type="compositionally biased region" description="Basic and acidic residues" evidence="4">
    <location>
        <begin position="1"/>
        <end position="41"/>
    </location>
</feature>
<comment type="subcellular location">
    <subcellularLocation>
        <location evidence="1">Nucleus</location>
    </subcellularLocation>
</comment>
<dbReference type="Gene3D" id="1.20.890.10">
    <property type="entry name" value="cAMP-dependent protein kinase regulatory subunit, dimerization-anchoring domain"/>
    <property type="match status" value="1"/>
</dbReference>
<evidence type="ECO:0000256" key="4">
    <source>
        <dbReference type="SAM" id="MobiDB-lite"/>
    </source>
</evidence>
<name>A0ABD1Y4A7_9MARC</name>
<feature type="region of interest" description="Disordered" evidence="4">
    <location>
        <begin position="1"/>
        <end position="69"/>
    </location>
</feature>
<dbReference type="Proteomes" id="UP001605036">
    <property type="component" value="Unassembled WGS sequence"/>
</dbReference>
<dbReference type="InterPro" id="IPR007858">
    <property type="entry name" value="Dpy-30_motif"/>
</dbReference>
<accession>A0ABD1Y4A7</accession>
<comment type="similarity">
    <text evidence="2">Belongs to the dpy-30 family.</text>
</comment>
<gene>
    <name evidence="5" type="ORF">R1flu_001645</name>
</gene>
<reference evidence="5 6" key="1">
    <citation type="submission" date="2024-09" db="EMBL/GenBank/DDBJ databases">
        <title>Chromosome-scale assembly of Riccia fluitans.</title>
        <authorList>
            <person name="Paukszto L."/>
            <person name="Sawicki J."/>
            <person name="Karawczyk K."/>
            <person name="Piernik-Szablinska J."/>
            <person name="Szczecinska M."/>
            <person name="Mazdziarz M."/>
        </authorList>
    </citation>
    <scope>NUCLEOTIDE SEQUENCE [LARGE SCALE GENOMIC DNA]</scope>
    <source>
        <strain evidence="5">Rf_01</strain>
        <tissue evidence="5">Aerial parts of the thallus</tissue>
    </source>
</reference>
<keyword evidence="3" id="KW-0539">Nucleus</keyword>
<sequence length="226" mass="25497">MVDEEKEKKTKEKKEKKEKKDKEGKKDKKEKDKEDKKEKKLDKKKKGEKSTEDGEEATSEQEGTLKQDGEKEAAPLLDQNGNPVIPVVEPIPPKSFAELWFDDPVEGEAAQKAALELRERIELRALSIRKFLEEAIVPLLLQGLQHMVLERPTNPAEYLAAFLLRNNPLKDRTFVEPLPDLPVPDPPPVVEHPKCQCCQLHCPAVPDFYRGTAGTPSAPVTSSMTR</sequence>
<evidence type="ECO:0000256" key="3">
    <source>
        <dbReference type="ARBA" id="ARBA00023242"/>
    </source>
</evidence>